<dbReference type="SMART" id="SM00717">
    <property type="entry name" value="SANT"/>
    <property type="match status" value="1"/>
</dbReference>
<comment type="caution">
    <text evidence="10">The sequence shown here is derived from an EMBL/GenBank/DDBJ whole genome shotgun (WGS) entry which is preliminary data.</text>
</comment>
<evidence type="ECO:0000259" key="9">
    <source>
        <dbReference type="PROSITE" id="PS51294"/>
    </source>
</evidence>
<accession>A0A8J5VZI6</accession>
<feature type="domain" description="HTH myb-type" evidence="9">
    <location>
        <begin position="9"/>
        <end position="65"/>
    </location>
</feature>
<protein>
    <recommendedName>
        <fullName evidence="12">P-type R2R3 Myb protein</fullName>
    </recommendedName>
</protein>
<evidence type="ECO:0000313" key="10">
    <source>
        <dbReference type="EMBL" id="KAG8065433.1"/>
    </source>
</evidence>
<reference evidence="10" key="1">
    <citation type="journal article" date="2021" name="bioRxiv">
        <title>Whole Genome Assembly and Annotation of Northern Wild Rice, Zizania palustris L., Supports a Whole Genome Duplication in the Zizania Genus.</title>
        <authorList>
            <person name="Haas M."/>
            <person name="Kono T."/>
            <person name="Macchietto M."/>
            <person name="Millas R."/>
            <person name="McGilp L."/>
            <person name="Shao M."/>
            <person name="Duquette J."/>
            <person name="Hirsch C.N."/>
            <person name="Kimball J."/>
        </authorList>
    </citation>
    <scope>NUCLEOTIDE SEQUENCE</scope>
    <source>
        <tissue evidence="10">Fresh leaf tissue</tissue>
    </source>
</reference>
<keyword evidence="2" id="KW-0677">Repeat</keyword>
<evidence type="ECO:0000256" key="3">
    <source>
        <dbReference type="ARBA" id="ARBA00023015"/>
    </source>
</evidence>
<proteinExistence type="predicted"/>
<evidence type="ECO:0000313" key="11">
    <source>
        <dbReference type="Proteomes" id="UP000729402"/>
    </source>
</evidence>
<dbReference type="EMBL" id="JAAALK010000285">
    <property type="protein sequence ID" value="KAG8065433.1"/>
    <property type="molecule type" value="Genomic_DNA"/>
</dbReference>
<dbReference type="OrthoDB" id="2143914at2759"/>
<feature type="compositionally biased region" description="Low complexity" evidence="7">
    <location>
        <begin position="74"/>
        <end position="94"/>
    </location>
</feature>
<evidence type="ECO:0000256" key="2">
    <source>
        <dbReference type="ARBA" id="ARBA00022737"/>
    </source>
</evidence>
<keyword evidence="5" id="KW-0804">Transcription</keyword>
<evidence type="ECO:0000256" key="5">
    <source>
        <dbReference type="ARBA" id="ARBA00023163"/>
    </source>
</evidence>
<reference evidence="10" key="2">
    <citation type="submission" date="2021-02" db="EMBL/GenBank/DDBJ databases">
        <authorList>
            <person name="Kimball J.A."/>
            <person name="Haas M.W."/>
            <person name="Macchietto M."/>
            <person name="Kono T."/>
            <person name="Duquette J."/>
            <person name="Shao M."/>
        </authorList>
    </citation>
    <scope>NUCLEOTIDE SEQUENCE</scope>
    <source>
        <tissue evidence="10">Fresh leaf tissue</tissue>
    </source>
</reference>
<organism evidence="10 11">
    <name type="scientific">Zizania palustris</name>
    <name type="common">Northern wild rice</name>
    <dbReference type="NCBI Taxonomy" id="103762"/>
    <lineage>
        <taxon>Eukaryota</taxon>
        <taxon>Viridiplantae</taxon>
        <taxon>Streptophyta</taxon>
        <taxon>Embryophyta</taxon>
        <taxon>Tracheophyta</taxon>
        <taxon>Spermatophyta</taxon>
        <taxon>Magnoliopsida</taxon>
        <taxon>Liliopsida</taxon>
        <taxon>Poales</taxon>
        <taxon>Poaceae</taxon>
        <taxon>BOP clade</taxon>
        <taxon>Oryzoideae</taxon>
        <taxon>Oryzeae</taxon>
        <taxon>Zizaniinae</taxon>
        <taxon>Zizania</taxon>
    </lineage>
</organism>
<evidence type="ECO:0000259" key="8">
    <source>
        <dbReference type="PROSITE" id="PS50090"/>
    </source>
</evidence>
<dbReference type="GO" id="GO:0005634">
    <property type="term" value="C:nucleus"/>
    <property type="evidence" value="ECO:0007669"/>
    <property type="project" value="UniProtKB-SubCell"/>
</dbReference>
<name>A0A8J5VZI6_ZIZPA</name>
<gene>
    <name evidence="10" type="ORF">GUJ93_ZPchr0004g38308</name>
</gene>
<sequence length="94" mass="10386">MGRTPCCDGKALKKGPWTPDEDKLLVDYVQANGSGNWRLLPKLAGLNRCGKSCRLRWTNYLRPDIKRGPFTLRSTSPSFSSTASSATSEVSHSR</sequence>
<feature type="domain" description="Myb-like" evidence="8">
    <location>
        <begin position="9"/>
        <end position="61"/>
    </location>
</feature>
<keyword evidence="6" id="KW-0539">Nucleus</keyword>
<evidence type="ECO:0000256" key="7">
    <source>
        <dbReference type="SAM" id="MobiDB-lite"/>
    </source>
</evidence>
<dbReference type="CDD" id="cd00167">
    <property type="entry name" value="SANT"/>
    <property type="match status" value="1"/>
</dbReference>
<keyword evidence="11" id="KW-1185">Reference proteome</keyword>
<dbReference type="InterPro" id="IPR015495">
    <property type="entry name" value="Myb_TF_plants"/>
</dbReference>
<evidence type="ECO:0008006" key="12">
    <source>
        <dbReference type="Google" id="ProtNLM"/>
    </source>
</evidence>
<dbReference type="FunFam" id="1.10.10.60:FF:000001">
    <property type="entry name" value="MYB-related transcription factor"/>
    <property type="match status" value="1"/>
</dbReference>
<dbReference type="Proteomes" id="UP000729402">
    <property type="component" value="Unassembled WGS sequence"/>
</dbReference>
<dbReference type="PANTHER" id="PTHR10641:SF592">
    <property type="entry name" value="P-TYPE R2R3 MYB PROTEIN"/>
    <property type="match status" value="1"/>
</dbReference>
<dbReference type="PROSITE" id="PS51294">
    <property type="entry name" value="HTH_MYB"/>
    <property type="match status" value="1"/>
</dbReference>
<dbReference type="AlphaFoldDB" id="A0A8J5VZI6"/>
<keyword evidence="4" id="KW-0238">DNA-binding</keyword>
<dbReference type="PANTHER" id="PTHR10641">
    <property type="entry name" value="MYB FAMILY TRANSCRIPTION FACTOR"/>
    <property type="match status" value="1"/>
</dbReference>
<dbReference type="GO" id="GO:0003677">
    <property type="term" value="F:DNA binding"/>
    <property type="evidence" value="ECO:0007669"/>
    <property type="project" value="UniProtKB-KW"/>
</dbReference>
<comment type="subcellular location">
    <subcellularLocation>
        <location evidence="1">Nucleus</location>
    </subcellularLocation>
</comment>
<keyword evidence="3" id="KW-0805">Transcription regulation</keyword>
<dbReference type="InterPro" id="IPR001005">
    <property type="entry name" value="SANT/Myb"/>
</dbReference>
<evidence type="ECO:0000256" key="4">
    <source>
        <dbReference type="ARBA" id="ARBA00023125"/>
    </source>
</evidence>
<dbReference type="Pfam" id="PF00249">
    <property type="entry name" value="Myb_DNA-binding"/>
    <property type="match status" value="1"/>
</dbReference>
<dbReference type="InterPro" id="IPR017930">
    <property type="entry name" value="Myb_dom"/>
</dbReference>
<evidence type="ECO:0000256" key="1">
    <source>
        <dbReference type="ARBA" id="ARBA00004123"/>
    </source>
</evidence>
<evidence type="ECO:0000256" key="6">
    <source>
        <dbReference type="ARBA" id="ARBA00023242"/>
    </source>
</evidence>
<dbReference type="PROSITE" id="PS50090">
    <property type="entry name" value="MYB_LIKE"/>
    <property type="match status" value="1"/>
</dbReference>
<feature type="region of interest" description="Disordered" evidence="7">
    <location>
        <begin position="72"/>
        <end position="94"/>
    </location>
</feature>